<accession>A0ABX0H6P0</accession>
<dbReference type="EMBL" id="JAANYN010000002">
    <property type="protein sequence ID" value="NHE56013.1"/>
    <property type="molecule type" value="Genomic_DNA"/>
</dbReference>
<dbReference type="SUPFAM" id="SSF46626">
    <property type="entry name" value="Cytochrome c"/>
    <property type="match status" value="1"/>
</dbReference>
<organism evidence="4 5">
    <name type="scientific">Cyclobacterium plantarum</name>
    <dbReference type="NCBI Taxonomy" id="2716263"/>
    <lineage>
        <taxon>Bacteria</taxon>
        <taxon>Pseudomonadati</taxon>
        <taxon>Bacteroidota</taxon>
        <taxon>Cytophagia</taxon>
        <taxon>Cytophagales</taxon>
        <taxon>Cyclobacteriaceae</taxon>
        <taxon>Cyclobacterium</taxon>
    </lineage>
</organism>
<gene>
    <name evidence="4" type="ORF">G9Q97_04215</name>
</gene>
<proteinExistence type="predicted"/>
<dbReference type="Proteomes" id="UP000649799">
    <property type="component" value="Unassembled WGS sequence"/>
</dbReference>
<feature type="domain" description="DUF1549" evidence="1">
    <location>
        <begin position="154"/>
        <end position="366"/>
    </location>
</feature>
<protein>
    <submittedName>
        <fullName evidence="4">DUF1553 domain-containing protein</fullName>
    </submittedName>
</protein>
<comment type="caution">
    <text evidence="4">The sequence shown here is derived from an EMBL/GenBank/DDBJ whole genome shotgun (WGS) entry which is preliminary data.</text>
</comment>
<keyword evidence="5" id="KW-1185">Reference proteome</keyword>
<evidence type="ECO:0000313" key="5">
    <source>
        <dbReference type="Proteomes" id="UP000649799"/>
    </source>
</evidence>
<name>A0ABX0H6P0_9BACT</name>
<feature type="domain" description="DUF1553" evidence="2">
    <location>
        <begin position="707"/>
        <end position="957"/>
    </location>
</feature>
<dbReference type="InterPro" id="IPR011429">
    <property type="entry name" value="Cyt_c_Planctomycete-type"/>
</dbReference>
<sequence length="998" mass="112521">MQVFGLTLILCTGLLVYFSCQPNQLKEEIPAQVDFNFHIKPILVQKCYLCHGPDPSSREAGLRLDLAEGATKLLESGHAAIVPGSVSKSALLDRITQNDPELRMPPPSSKMELTEKEIELLKKWINQGADYQPHWSFIPAQSERVSTNTATHQRIDEFINEKIQGMGLEVSEIADKYTLLKRLSFVLTGLPPDPETIKAFVSDSRPDAYERMVDHYLDSPAYGEKWASHWMDVVRYAETKGHEFDFAIQGAWRYRDYLIRAFNADLPYDQMVKEHLMGDLMPAPRLDPESGQNESVLGTLFLTMTEGTHSPVDTKKDEADRIDNMIDVIGKSFQGLTVACARCHDHKFDPIPTSDYYAMYGILGSTRFSPVPLGDTQKKATQIKEVQRIKSQIKEMLATSWDTETQDSVPAFLVNDHQPAGESKAAAFVKVLGDFRGQDFQGWMPDGWAFGQTTTLGDPMVQKKTREISGLQLGMASSRKYGTGIFGALRSPDFKLNHKYLGVRARGKGASIRLVMDNFQLISYPIYGGLDQKVNEEEWKNYVFDVGDWQGHEAYLEILPGSYVRHQYQQDQDAYIEAAYAIAYDESWYEPALDSKRPAYSLSGMVGNWQAGKSTAAEVAELNEKISSGELVIDFPELRQLILRKDLLLASVKDTLFFQGVTDGFARESPVFKRGNHLDTENQVVERNFLSEILEWQEPIEGRGSGRIEMTATILDAQNPLTARVMVNRLWHHVFGRGLVETVDNFGLQGKLPSHPELLDFLAIKFKEENWSVKKMIKSLVMTSAFQRSTRATDSIEDPDNYYLARYPVRRLEAEAIRDAMLSASGALDTTLYGPPVPVYLTSFMQGRGRPGKSGPLDGAGRRSIYLEVRRNFLDRMMTAFDRPTPFTTFGKRDVTNVPAQSLFLMNDPFVAEQAEVMAKNLVSATGSNPEQRINEAYLRAFARPASDFEREEGLAFIGEIELSLESAEGISAEEKQVQVWKEYCHALFNMKSFIYLM</sequence>
<evidence type="ECO:0000259" key="3">
    <source>
        <dbReference type="Pfam" id="PF07635"/>
    </source>
</evidence>
<dbReference type="PANTHER" id="PTHR35889">
    <property type="entry name" value="CYCLOINULO-OLIGOSACCHARIDE FRUCTANOTRANSFERASE-RELATED"/>
    <property type="match status" value="1"/>
</dbReference>
<evidence type="ECO:0000313" key="4">
    <source>
        <dbReference type="EMBL" id="NHE56013.1"/>
    </source>
</evidence>
<dbReference type="InterPro" id="IPR036909">
    <property type="entry name" value="Cyt_c-like_dom_sf"/>
</dbReference>
<dbReference type="InterPro" id="IPR022655">
    <property type="entry name" value="DUF1553"/>
</dbReference>
<feature type="domain" description="Cytochrome C Planctomycete-type" evidence="3">
    <location>
        <begin position="47"/>
        <end position="107"/>
    </location>
</feature>
<reference evidence="4 5" key="1">
    <citation type="submission" date="2020-03" db="EMBL/GenBank/DDBJ databases">
        <title>Cyclobacterium plantarum sp. nov., a marine bacterium isolated from a coastal-marine wetland.</title>
        <authorList>
            <person name="Sanchez-Porro C."/>
            <person name="Ventosa A."/>
            <person name="Amoozegar M."/>
        </authorList>
    </citation>
    <scope>NUCLEOTIDE SEQUENCE [LARGE SCALE GENOMIC DNA]</scope>
    <source>
        <strain evidence="4 5">GBPx2</strain>
    </source>
</reference>
<dbReference type="Pfam" id="PF07587">
    <property type="entry name" value="PSD1"/>
    <property type="match status" value="1"/>
</dbReference>
<dbReference type="Pfam" id="PF07635">
    <property type="entry name" value="PSCyt1"/>
    <property type="match status" value="1"/>
</dbReference>
<evidence type="ECO:0000259" key="1">
    <source>
        <dbReference type="Pfam" id="PF07583"/>
    </source>
</evidence>
<dbReference type="Pfam" id="PF07583">
    <property type="entry name" value="PSCyt2"/>
    <property type="match status" value="1"/>
</dbReference>
<dbReference type="PANTHER" id="PTHR35889:SF3">
    <property type="entry name" value="F-BOX DOMAIN-CONTAINING PROTEIN"/>
    <property type="match status" value="1"/>
</dbReference>
<evidence type="ECO:0000259" key="2">
    <source>
        <dbReference type="Pfam" id="PF07587"/>
    </source>
</evidence>
<dbReference type="InterPro" id="IPR011444">
    <property type="entry name" value="DUF1549"/>
</dbReference>